<dbReference type="InterPro" id="IPR028160">
    <property type="entry name" value="Slx9-like"/>
</dbReference>
<comment type="similarity">
    <text evidence="2">Belongs to the SLX9 family.</text>
</comment>
<evidence type="ECO:0000256" key="1">
    <source>
        <dbReference type="ARBA" id="ARBA00004604"/>
    </source>
</evidence>
<evidence type="ECO:0000313" key="7">
    <source>
        <dbReference type="Proteomes" id="UP001218218"/>
    </source>
</evidence>
<evidence type="ECO:0000256" key="2">
    <source>
        <dbReference type="ARBA" id="ARBA00011022"/>
    </source>
</evidence>
<comment type="caution">
    <text evidence="6">The sequence shown here is derived from an EMBL/GenBank/DDBJ whole genome shotgun (WGS) entry which is preliminary data.</text>
</comment>
<feature type="compositionally biased region" description="Basic residues" evidence="5">
    <location>
        <begin position="87"/>
        <end position="96"/>
    </location>
</feature>
<dbReference type="GO" id="GO:0030686">
    <property type="term" value="C:90S preribosome"/>
    <property type="evidence" value="ECO:0007669"/>
    <property type="project" value="InterPro"/>
</dbReference>
<dbReference type="GO" id="GO:0005730">
    <property type="term" value="C:nucleolus"/>
    <property type="evidence" value="ECO:0007669"/>
    <property type="project" value="UniProtKB-SubCell"/>
</dbReference>
<evidence type="ECO:0000256" key="4">
    <source>
        <dbReference type="ARBA" id="ARBA00023242"/>
    </source>
</evidence>
<evidence type="ECO:0000313" key="6">
    <source>
        <dbReference type="EMBL" id="KAJ7361623.1"/>
    </source>
</evidence>
<dbReference type="GO" id="GO:0030688">
    <property type="term" value="C:preribosome, small subunit precursor"/>
    <property type="evidence" value="ECO:0007669"/>
    <property type="project" value="InterPro"/>
</dbReference>
<keyword evidence="4" id="KW-0539">Nucleus</keyword>
<comment type="subcellular location">
    <subcellularLocation>
        <location evidence="1">Nucleus</location>
        <location evidence="1">Nucleolus</location>
    </subcellularLocation>
</comment>
<reference evidence="6" key="1">
    <citation type="submission" date="2023-03" db="EMBL/GenBank/DDBJ databases">
        <title>Massive genome expansion in bonnet fungi (Mycena s.s.) driven by repeated elements and novel gene families across ecological guilds.</title>
        <authorList>
            <consortium name="Lawrence Berkeley National Laboratory"/>
            <person name="Harder C.B."/>
            <person name="Miyauchi S."/>
            <person name="Viragh M."/>
            <person name="Kuo A."/>
            <person name="Thoen E."/>
            <person name="Andreopoulos B."/>
            <person name="Lu D."/>
            <person name="Skrede I."/>
            <person name="Drula E."/>
            <person name="Henrissat B."/>
            <person name="Morin E."/>
            <person name="Kohler A."/>
            <person name="Barry K."/>
            <person name="LaButti K."/>
            <person name="Morin E."/>
            <person name="Salamov A."/>
            <person name="Lipzen A."/>
            <person name="Mereny Z."/>
            <person name="Hegedus B."/>
            <person name="Baldrian P."/>
            <person name="Stursova M."/>
            <person name="Weitz H."/>
            <person name="Taylor A."/>
            <person name="Grigoriev I.V."/>
            <person name="Nagy L.G."/>
            <person name="Martin F."/>
            <person name="Kauserud H."/>
        </authorList>
    </citation>
    <scope>NUCLEOTIDE SEQUENCE</scope>
    <source>
        <strain evidence="6">CBHHK002</strain>
    </source>
</reference>
<dbReference type="Proteomes" id="UP001218218">
    <property type="component" value="Unassembled WGS sequence"/>
</dbReference>
<dbReference type="AlphaFoldDB" id="A0AAD7ALL7"/>
<dbReference type="EMBL" id="JARIHO010000005">
    <property type="protein sequence ID" value="KAJ7361623.1"/>
    <property type="molecule type" value="Genomic_DNA"/>
</dbReference>
<gene>
    <name evidence="6" type="ORF">DFH08DRAFT_379597</name>
</gene>
<evidence type="ECO:0000256" key="3">
    <source>
        <dbReference type="ARBA" id="ARBA00021321"/>
    </source>
</evidence>
<protein>
    <recommendedName>
        <fullName evidence="3">Ribosome biogenesis protein SLX9</fullName>
    </recommendedName>
</protein>
<feature type="region of interest" description="Disordered" evidence="5">
    <location>
        <begin position="116"/>
        <end position="167"/>
    </location>
</feature>
<evidence type="ECO:0000256" key="5">
    <source>
        <dbReference type="SAM" id="MobiDB-lite"/>
    </source>
</evidence>
<keyword evidence="7" id="KW-1185">Reference proteome</keyword>
<organism evidence="6 7">
    <name type="scientific">Mycena albidolilacea</name>
    <dbReference type="NCBI Taxonomy" id="1033008"/>
    <lineage>
        <taxon>Eukaryota</taxon>
        <taxon>Fungi</taxon>
        <taxon>Dikarya</taxon>
        <taxon>Basidiomycota</taxon>
        <taxon>Agaricomycotina</taxon>
        <taxon>Agaricomycetes</taxon>
        <taxon>Agaricomycetidae</taxon>
        <taxon>Agaricales</taxon>
        <taxon>Marasmiineae</taxon>
        <taxon>Mycenaceae</taxon>
        <taxon>Mycena</taxon>
    </lineage>
</organism>
<proteinExistence type="inferred from homology"/>
<name>A0AAD7ALL7_9AGAR</name>
<sequence>MPKDRRKRVGGHEPSVKLVKRQFAVQDNAVEHVDIGGALEQSAVELLADSQDPQDTAPVLKKKEKQQLKREALLERLESSHSPYSKSHSRRLKRKAKEQLAGGDLDAIQMALAAVDDDAEAPELLPPDDSMTEDAPQPKQKKQKPKPGQIGEGKSAPLSKAQRKRALEMEKLRHPLILANPEFSSNPFETIRIHAQNTLLPVTRM</sequence>
<dbReference type="GO" id="GO:0000462">
    <property type="term" value="P:maturation of SSU-rRNA from tricistronic rRNA transcript (SSU-rRNA, 5.8S rRNA, LSU-rRNA)"/>
    <property type="evidence" value="ECO:0007669"/>
    <property type="project" value="InterPro"/>
</dbReference>
<feature type="region of interest" description="Disordered" evidence="5">
    <location>
        <begin position="74"/>
        <end position="99"/>
    </location>
</feature>
<accession>A0AAD7ALL7</accession>
<dbReference type="Pfam" id="PF15341">
    <property type="entry name" value="SLX9"/>
    <property type="match status" value="1"/>
</dbReference>